<proteinExistence type="predicted"/>
<evidence type="ECO:0000313" key="3">
    <source>
        <dbReference type="Proteomes" id="UP001498398"/>
    </source>
</evidence>
<evidence type="ECO:0000256" key="1">
    <source>
        <dbReference type="SAM" id="MobiDB-lite"/>
    </source>
</evidence>
<gene>
    <name evidence="2" type="ORF">VKT23_010784</name>
</gene>
<feature type="region of interest" description="Disordered" evidence="1">
    <location>
        <begin position="321"/>
        <end position="343"/>
    </location>
</feature>
<feature type="compositionally biased region" description="Basic and acidic residues" evidence="1">
    <location>
        <begin position="417"/>
        <end position="435"/>
    </location>
</feature>
<accession>A0ABR1JCV6</accession>
<organism evidence="2 3">
    <name type="scientific">Marasmiellus scandens</name>
    <dbReference type="NCBI Taxonomy" id="2682957"/>
    <lineage>
        <taxon>Eukaryota</taxon>
        <taxon>Fungi</taxon>
        <taxon>Dikarya</taxon>
        <taxon>Basidiomycota</taxon>
        <taxon>Agaricomycotina</taxon>
        <taxon>Agaricomycetes</taxon>
        <taxon>Agaricomycetidae</taxon>
        <taxon>Agaricales</taxon>
        <taxon>Marasmiineae</taxon>
        <taxon>Omphalotaceae</taxon>
        <taxon>Marasmiellus</taxon>
    </lineage>
</organism>
<feature type="region of interest" description="Disordered" evidence="1">
    <location>
        <begin position="195"/>
        <end position="239"/>
    </location>
</feature>
<name>A0ABR1JCV6_9AGAR</name>
<reference evidence="2 3" key="1">
    <citation type="submission" date="2024-01" db="EMBL/GenBank/DDBJ databases">
        <title>A draft genome for the cacao thread blight pathogen Marasmiellus scandens.</title>
        <authorList>
            <person name="Baruah I.K."/>
            <person name="Leung J."/>
            <person name="Bukari Y."/>
            <person name="Amoako-Attah I."/>
            <person name="Meinhardt L.W."/>
            <person name="Bailey B.A."/>
            <person name="Cohen S.P."/>
        </authorList>
    </citation>
    <scope>NUCLEOTIDE SEQUENCE [LARGE SCALE GENOMIC DNA]</scope>
    <source>
        <strain evidence="2 3">GH-19</strain>
    </source>
</reference>
<dbReference type="Proteomes" id="UP001498398">
    <property type="component" value="Unassembled WGS sequence"/>
</dbReference>
<feature type="region of interest" description="Disordered" evidence="1">
    <location>
        <begin position="139"/>
        <end position="169"/>
    </location>
</feature>
<keyword evidence="3" id="KW-1185">Reference proteome</keyword>
<sequence>MASRATSEENYLYSHDEYGRLLSNLNALLSILGIPLALESLYEITPSLLLAIVESLLGTRLPIPDPSPVHPSSRRNLNLKKLTEIQTTKLVLGTLETDVFKTDVGLSKIDPEKLAEGREKEVLAVAKVLCLLLDSDDNRQQEEEGYTSSPRTATTTTKRGGEWTPRAPADNDLRLLSFEQPYASGLYRSRHADLSPLISSSPQPRLNRGTSTRRNVVSSQRSRPRCIHEIPSPSVSGTCDCSFSPSPLPNLESLSLSFHPELRNSSTPRKIRPRTPPNATPTESSVNASPTKSPLKPRLGGLINKVDLEEEIKMFDARQRRRRDRGGLVHPEGVSGDTTTSSDRDEVVRAGRSNGGIVKNPILPSSLSSFSFRASASGIRSEPGRVSTDSLCMTDGLQTPLVPSRRHGLYRNHHTPLDPDDNHHHRSYCEHDHHTNPSNSRKAVKTYPAAPGYDPEDPQSVTVALLRERARLLGELARVQARDALSNSWSRMGMISDMDEDRG</sequence>
<feature type="compositionally biased region" description="Polar residues" evidence="1">
    <location>
        <begin position="280"/>
        <end position="292"/>
    </location>
</feature>
<feature type="region of interest" description="Disordered" evidence="1">
    <location>
        <begin position="417"/>
        <end position="458"/>
    </location>
</feature>
<feature type="region of interest" description="Disordered" evidence="1">
    <location>
        <begin position="261"/>
        <end position="299"/>
    </location>
</feature>
<protein>
    <submittedName>
        <fullName evidence="2">Uncharacterized protein</fullName>
    </submittedName>
</protein>
<feature type="compositionally biased region" description="Polar residues" evidence="1">
    <location>
        <begin position="197"/>
        <end position="221"/>
    </location>
</feature>
<comment type="caution">
    <text evidence="2">The sequence shown here is derived from an EMBL/GenBank/DDBJ whole genome shotgun (WGS) entry which is preliminary data.</text>
</comment>
<evidence type="ECO:0000313" key="2">
    <source>
        <dbReference type="EMBL" id="KAK7455752.1"/>
    </source>
</evidence>
<feature type="compositionally biased region" description="Low complexity" evidence="1">
    <location>
        <begin position="147"/>
        <end position="165"/>
    </location>
</feature>
<dbReference type="EMBL" id="JBANRG010000022">
    <property type="protein sequence ID" value="KAK7455752.1"/>
    <property type="molecule type" value="Genomic_DNA"/>
</dbReference>